<dbReference type="EMBL" id="CP059732">
    <property type="protein sequence ID" value="QMW00871.1"/>
    <property type="molecule type" value="Genomic_DNA"/>
</dbReference>
<evidence type="ECO:0000313" key="3">
    <source>
        <dbReference type="EMBL" id="QMW00871.1"/>
    </source>
</evidence>
<dbReference type="InterPro" id="IPR013830">
    <property type="entry name" value="SGNH_hydro"/>
</dbReference>
<evidence type="ECO:0000259" key="2">
    <source>
        <dbReference type="Pfam" id="PF13472"/>
    </source>
</evidence>
<feature type="domain" description="SGNH hydrolase-type esterase" evidence="2">
    <location>
        <begin position="63"/>
        <end position="214"/>
    </location>
</feature>
<proteinExistence type="predicted"/>
<gene>
    <name evidence="3" type="ORF">H3H32_23200</name>
</gene>
<feature type="chain" id="PRO_5028887709" description="SGNH hydrolase-type esterase domain-containing protein" evidence="1">
    <location>
        <begin position="22"/>
        <end position="224"/>
    </location>
</feature>
<dbReference type="InterPro" id="IPR036514">
    <property type="entry name" value="SGNH_hydro_sf"/>
</dbReference>
<dbReference type="Pfam" id="PF13472">
    <property type="entry name" value="Lipase_GDSL_2"/>
    <property type="match status" value="1"/>
</dbReference>
<reference evidence="3 4" key="1">
    <citation type="submission" date="2020-07" db="EMBL/GenBank/DDBJ databases">
        <title>Spirosoma foliorum sp. nov., isolated from the leaves on the Nejang mountain Korea, Republic of.</title>
        <authorList>
            <person name="Ho H."/>
            <person name="Lee Y.-J."/>
            <person name="Nurcahyanto D.-A."/>
            <person name="Kim S.-G."/>
        </authorList>
    </citation>
    <scope>NUCLEOTIDE SEQUENCE [LARGE SCALE GENOMIC DNA]</scope>
    <source>
        <strain evidence="3 4">PL0136</strain>
    </source>
</reference>
<organism evidence="3 4">
    <name type="scientific">Spirosoma foliorum</name>
    <dbReference type="NCBI Taxonomy" id="2710596"/>
    <lineage>
        <taxon>Bacteria</taxon>
        <taxon>Pseudomonadati</taxon>
        <taxon>Bacteroidota</taxon>
        <taxon>Cytophagia</taxon>
        <taxon>Cytophagales</taxon>
        <taxon>Cytophagaceae</taxon>
        <taxon>Spirosoma</taxon>
    </lineage>
</organism>
<evidence type="ECO:0000313" key="4">
    <source>
        <dbReference type="Proteomes" id="UP000515369"/>
    </source>
</evidence>
<dbReference type="SUPFAM" id="SSF52266">
    <property type="entry name" value="SGNH hydrolase"/>
    <property type="match status" value="1"/>
</dbReference>
<name>A0A7G5GPS9_9BACT</name>
<accession>A0A7G5GPS9</accession>
<keyword evidence="4" id="KW-1185">Reference proteome</keyword>
<feature type="signal peptide" evidence="1">
    <location>
        <begin position="1"/>
        <end position="21"/>
    </location>
</feature>
<keyword evidence="1" id="KW-0732">Signal</keyword>
<dbReference type="RefSeq" id="WP_182457984.1">
    <property type="nucleotide sequence ID" value="NZ_CP059732.1"/>
</dbReference>
<dbReference type="KEGG" id="sfol:H3H32_23200"/>
<evidence type="ECO:0000256" key="1">
    <source>
        <dbReference type="SAM" id="SignalP"/>
    </source>
</evidence>
<dbReference type="Gene3D" id="3.40.50.1110">
    <property type="entry name" value="SGNH hydrolase"/>
    <property type="match status" value="1"/>
</dbReference>
<dbReference type="Proteomes" id="UP000515369">
    <property type="component" value="Chromosome"/>
</dbReference>
<sequence>MNRITFSWCIGLFLVNLTSFGQLTGGASKQPFEDEIRAFEKTDQTTPPPHNPIVFTGSSSIRLWDNLADYFPKKTILQRGFGGSQLNEVLLYADRIIIPYQPKQVVLYAGENDIATGKLTGQQTFERFVALFVHVRQKLPNVLFTFISIKPSPSRRKFFAENDIANQLIKDYLAKRKNTQFVDIRPVMLTKAGQPVPELFKPDSLHMLPEGYKRWAKVLGPYLK</sequence>
<dbReference type="GO" id="GO:0016788">
    <property type="term" value="F:hydrolase activity, acting on ester bonds"/>
    <property type="evidence" value="ECO:0007669"/>
    <property type="project" value="UniProtKB-ARBA"/>
</dbReference>
<dbReference type="AlphaFoldDB" id="A0A7G5GPS9"/>
<protein>
    <recommendedName>
        <fullName evidence="2">SGNH hydrolase-type esterase domain-containing protein</fullName>
    </recommendedName>
</protein>